<name>A0AAW9NP83_9BACI</name>
<evidence type="ECO:0000313" key="1">
    <source>
        <dbReference type="EMBL" id="MEC0276902.1"/>
    </source>
</evidence>
<evidence type="ECO:0000313" key="2">
    <source>
        <dbReference type="Proteomes" id="UP001307168"/>
    </source>
</evidence>
<keyword evidence="2" id="KW-1185">Reference proteome</keyword>
<sequence length="86" mass="10051">MRKNKVVDSFLQVDVSDLKFPIISVFYNPLDQPGKYVARMFDLDQPTDTSMVKDTLAELYEGFPPNLTRIPRQPNDHESVVEMWLY</sequence>
<reference evidence="1 2" key="1">
    <citation type="submission" date="2023-03" db="EMBL/GenBank/DDBJ databases">
        <title>Bacillus Genome Sequencing.</title>
        <authorList>
            <person name="Dunlap C."/>
        </authorList>
    </citation>
    <scope>NUCLEOTIDE SEQUENCE [LARGE SCALE GENOMIC DNA]</scope>
    <source>
        <strain evidence="1 2">B-41290</strain>
    </source>
</reference>
<dbReference type="AlphaFoldDB" id="A0AAW9NP83"/>
<organism evidence="1 2">
    <name type="scientific">Peribacillus castrilensis</name>
    <dbReference type="NCBI Taxonomy" id="2897690"/>
    <lineage>
        <taxon>Bacteria</taxon>
        <taxon>Bacillati</taxon>
        <taxon>Bacillota</taxon>
        <taxon>Bacilli</taxon>
        <taxon>Bacillales</taxon>
        <taxon>Bacillaceae</taxon>
        <taxon>Peribacillus</taxon>
    </lineage>
</organism>
<gene>
    <name evidence="1" type="ORF">P4706_28330</name>
</gene>
<proteinExistence type="predicted"/>
<accession>A0AAW9NP83</accession>
<dbReference type="RefSeq" id="WP_367408442.1">
    <property type="nucleotide sequence ID" value="NZ_JARNBH010000042.1"/>
</dbReference>
<dbReference type="Proteomes" id="UP001307168">
    <property type="component" value="Unassembled WGS sequence"/>
</dbReference>
<comment type="caution">
    <text evidence="1">The sequence shown here is derived from an EMBL/GenBank/DDBJ whole genome shotgun (WGS) entry which is preliminary data.</text>
</comment>
<dbReference type="EMBL" id="JARNBH010000042">
    <property type="protein sequence ID" value="MEC0276902.1"/>
    <property type="molecule type" value="Genomic_DNA"/>
</dbReference>
<protein>
    <submittedName>
        <fullName evidence="1">Uncharacterized protein</fullName>
    </submittedName>
</protein>